<feature type="domain" description="Saccharopine dehydrogenase-like C-terminal" evidence="3">
    <location>
        <begin position="128"/>
        <end position="437"/>
    </location>
</feature>
<sequence length="461" mass="50994">MSYRMLLLGAGRSASSLINYLLHYAPQENWQLTVADVNPAHIAPVLAAHAQYARAVAFDIQNEARLEELVQEADLVISMLPALFHPLVARACVQYKRHLATASYVSEPIRELDLDAQQAGITLLMECGLDPGLDHMSAMQVIDEVRAQGGHIKSFKSYCGGLLAPDSEGENPWKYKFTWNPRNVVLAGQGTAKFKQNGHLRFIPYQQLFVQTEQIAVPGYGLFEGYANRDSLSYRAPYGLEDIPTILRGTLRQPGYCGGWSALVKLGLTDDSGPLGNPAEMSWKELMSAYLPTAPTAQESVPELVAKHLGLAQNSADMQRLHWLGLFTDEPVGLANATPAQLLEHLLTRKWRLEPTDRDMIVMQHLFEYELEGEYYVHTSSLVVLGDDSTHTAMAKTVGLPLGMAVRRLARGEVQQRGVVIPTQASLYTPILAELAEDFNIRFEEEKAIQAKRTVVSKAGA</sequence>
<keyword evidence="1" id="KW-0560">Oxidoreductase</keyword>
<evidence type="ECO:0000313" key="4">
    <source>
        <dbReference type="EMBL" id="QJX48408.1"/>
    </source>
</evidence>
<dbReference type="Gene3D" id="3.30.360.10">
    <property type="entry name" value="Dihydrodipicolinate Reductase, domain 2"/>
    <property type="match status" value="1"/>
</dbReference>
<name>A0A6M6BKM2_9BACT</name>
<feature type="domain" description="Saccharopine dehydrogenase NADP binding" evidence="2">
    <location>
        <begin position="6"/>
        <end position="124"/>
    </location>
</feature>
<dbReference type="GO" id="GO:0019878">
    <property type="term" value="P:lysine biosynthetic process via aminoadipic acid"/>
    <property type="evidence" value="ECO:0007669"/>
    <property type="project" value="TreeGrafter"/>
</dbReference>
<dbReference type="GO" id="GO:0005737">
    <property type="term" value="C:cytoplasm"/>
    <property type="evidence" value="ECO:0007669"/>
    <property type="project" value="TreeGrafter"/>
</dbReference>
<dbReference type="Gene3D" id="1.10.1870.10">
    <property type="entry name" value="Domain 3, Saccharopine reductase"/>
    <property type="match status" value="1"/>
</dbReference>
<dbReference type="Pfam" id="PF16653">
    <property type="entry name" value="Sacchrp_dh_C"/>
    <property type="match status" value="1"/>
</dbReference>
<gene>
    <name evidence="4" type="ORF">HMJ29_16360</name>
</gene>
<organism evidence="4 5">
    <name type="scientific">Hymenobacter taeanensis</name>
    <dbReference type="NCBI Taxonomy" id="2735321"/>
    <lineage>
        <taxon>Bacteria</taxon>
        <taxon>Pseudomonadati</taxon>
        <taxon>Bacteroidota</taxon>
        <taxon>Cytophagia</taxon>
        <taxon>Cytophagales</taxon>
        <taxon>Hymenobacteraceae</taxon>
        <taxon>Hymenobacter</taxon>
    </lineage>
</organism>
<dbReference type="SUPFAM" id="SSF55347">
    <property type="entry name" value="Glyceraldehyde-3-phosphate dehydrogenase-like, C-terminal domain"/>
    <property type="match status" value="1"/>
</dbReference>
<dbReference type="InterPro" id="IPR036291">
    <property type="entry name" value="NAD(P)-bd_dom_sf"/>
</dbReference>
<dbReference type="RefSeq" id="WP_171592494.1">
    <property type="nucleotide sequence ID" value="NZ_CP053538.1"/>
</dbReference>
<dbReference type="PANTHER" id="PTHR11133">
    <property type="entry name" value="SACCHAROPINE DEHYDROGENASE"/>
    <property type="match status" value="1"/>
</dbReference>
<dbReference type="AlphaFoldDB" id="A0A6M6BKM2"/>
<dbReference type="KEGG" id="hts:HMJ29_16360"/>
<dbReference type="GO" id="GO:0004753">
    <property type="term" value="F:saccharopine dehydrogenase activity"/>
    <property type="evidence" value="ECO:0007669"/>
    <property type="project" value="TreeGrafter"/>
</dbReference>
<proteinExistence type="predicted"/>
<evidence type="ECO:0000259" key="2">
    <source>
        <dbReference type="Pfam" id="PF03435"/>
    </source>
</evidence>
<evidence type="ECO:0000259" key="3">
    <source>
        <dbReference type="Pfam" id="PF16653"/>
    </source>
</evidence>
<dbReference type="Pfam" id="PF03435">
    <property type="entry name" value="Sacchrp_dh_NADP"/>
    <property type="match status" value="1"/>
</dbReference>
<dbReference type="SUPFAM" id="SSF51735">
    <property type="entry name" value="NAD(P)-binding Rossmann-fold domains"/>
    <property type="match status" value="1"/>
</dbReference>
<dbReference type="InterPro" id="IPR032095">
    <property type="entry name" value="Sacchrp_dh-like_C"/>
</dbReference>
<dbReference type="InterPro" id="IPR051168">
    <property type="entry name" value="AASS"/>
</dbReference>
<dbReference type="Gene3D" id="3.40.50.720">
    <property type="entry name" value="NAD(P)-binding Rossmann-like Domain"/>
    <property type="match status" value="1"/>
</dbReference>
<evidence type="ECO:0000313" key="5">
    <source>
        <dbReference type="Proteomes" id="UP000501623"/>
    </source>
</evidence>
<accession>A0A6M6BKM2</accession>
<reference evidence="4 5" key="1">
    <citation type="submission" date="2020-05" db="EMBL/GenBank/DDBJ databases">
        <title>Complete genome sequence of Hymenobacter sp. TS19 in Coasted Sand Dune.</title>
        <authorList>
            <person name="Lee J.-H."/>
            <person name="Jung J.-H."/>
            <person name="Jeong S."/>
            <person name="Zhao L."/>
            <person name="Kim M.-K."/>
            <person name="Seo H.-S."/>
            <person name="Lim S."/>
        </authorList>
    </citation>
    <scope>NUCLEOTIDE SEQUENCE [LARGE SCALE GENOMIC DNA]</scope>
    <source>
        <strain evidence="4 5">TS19</strain>
    </source>
</reference>
<dbReference type="InterPro" id="IPR005097">
    <property type="entry name" value="Sacchrp_dh_NADP-bd"/>
</dbReference>
<dbReference type="EMBL" id="CP053538">
    <property type="protein sequence ID" value="QJX48408.1"/>
    <property type="molecule type" value="Genomic_DNA"/>
</dbReference>
<protein>
    <submittedName>
        <fullName evidence="4">Saccharopine dehydrogenase</fullName>
    </submittedName>
</protein>
<evidence type="ECO:0000256" key="1">
    <source>
        <dbReference type="ARBA" id="ARBA00023002"/>
    </source>
</evidence>
<dbReference type="PANTHER" id="PTHR11133:SF22">
    <property type="entry name" value="ALPHA-AMINOADIPIC SEMIALDEHYDE SYNTHASE, MITOCHONDRIAL"/>
    <property type="match status" value="1"/>
</dbReference>
<dbReference type="Proteomes" id="UP000501623">
    <property type="component" value="Chromosome"/>
</dbReference>
<keyword evidence="5" id="KW-1185">Reference proteome</keyword>